<dbReference type="AlphaFoldDB" id="A0A8D8G9J0"/>
<dbReference type="EMBL" id="HBUE01135983">
    <property type="protein sequence ID" value="CAG6498539.1"/>
    <property type="molecule type" value="Transcribed_RNA"/>
</dbReference>
<reference evidence="2" key="1">
    <citation type="submission" date="2021-05" db="EMBL/GenBank/DDBJ databases">
        <authorList>
            <person name="Alioto T."/>
            <person name="Alioto T."/>
            <person name="Gomez Garrido J."/>
        </authorList>
    </citation>
    <scope>NUCLEOTIDE SEQUENCE</scope>
</reference>
<organism evidence="2">
    <name type="scientific">Culex pipiens</name>
    <name type="common">House mosquito</name>
    <dbReference type="NCBI Taxonomy" id="7175"/>
    <lineage>
        <taxon>Eukaryota</taxon>
        <taxon>Metazoa</taxon>
        <taxon>Ecdysozoa</taxon>
        <taxon>Arthropoda</taxon>
        <taxon>Hexapoda</taxon>
        <taxon>Insecta</taxon>
        <taxon>Pterygota</taxon>
        <taxon>Neoptera</taxon>
        <taxon>Endopterygota</taxon>
        <taxon>Diptera</taxon>
        <taxon>Nematocera</taxon>
        <taxon>Culicoidea</taxon>
        <taxon>Culicidae</taxon>
        <taxon>Culicinae</taxon>
        <taxon>Culicini</taxon>
        <taxon>Culex</taxon>
        <taxon>Culex</taxon>
    </lineage>
</organism>
<evidence type="ECO:0000313" key="2">
    <source>
        <dbReference type="EMBL" id="CAG6498539.1"/>
    </source>
</evidence>
<feature type="region of interest" description="Disordered" evidence="1">
    <location>
        <begin position="40"/>
        <end position="111"/>
    </location>
</feature>
<proteinExistence type="predicted"/>
<protein>
    <submittedName>
        <fullName evidence="2">(northern house mosquito) hypothetical protein</fullName>
    </submittedName>
</protein>
<sequence>MALLWDQFLQHSKDGRSGLLLERQRQRGGHRCLLRVREGPRRVGGNGRTLGGAQEARPAVSVREVWPARGGTDGGGDDRPAGGDHEGAPPKWVQHDEGRAEGVHREEAERNAEAAGQELILEGNLLRALFS</sequence>
<evidence type="ECO:0000256" key="1">
    <source>
        <dbReference type="SAM" id="MobiDB-lite"/>
    </source>
</evidence>
<name>A0A8D8G9J0_CULPI</name>
<accession>A0A8D8G9J0</accession>
<feature type="compositionally biased region" description="Basic and acidic residues" evidence="1">
    <location>
        <begin position="76"/>
        <end position="111"/>
    </location>
</feature>